<keyword evidence="2" id="KW-0732">Signal</keyword>
<evidence type="ECO:0000313" key="3">
    <source>
        <dbReference type="EMBL" id="EGO64448.1"/>
    </source>
</evidence>
<feature type="region of interest" description="Disordered" evidence="1">
    <location>
        <begin position="26"/>
        <end position="53"/>
    </location>
</feature>
<sequence>MARKYLVIWTTCMLLMITAVTYGREQPAPNPESSNGSAQSAVQTPQPPVSTEFGDVKITVGQSKEEALRRLGRVYQVTQVMSDNSEEELWSVTTREGDTFQTVGTITVKNNKIVRIQKNLGNFQNLDQTKVLIQAMRNAAKSGNQATLIISQKEESGKRHETITLHFSDRKLVISIIEFPGVASGVIMYELLEETNSSNQSPPAGVEPRSKRK</sequence>
<dbReference type="RefSeq" id="WP_004573210.1">
    <property type="nucleotide sequence ID" value="NZ_AFGF01000056.1"/>
</dbReference>
<organism evidence="3 4">
    <name type="scientific">Acetonema longum DSM 6540</name>
    <dbReference type="NCBI Taxonomy" id="1009370"/>
    <lineage>
        <taxon>Bacteria</taxon>
        <taxon>Bacillati</taxon>
        <taxon>Bacillota</taxon>
        <taxon>Negativicutes</taxon>
        <taxon>Acetonemataceae</taxon>
        <taxon>Acetonema</taxon>
    </lineage>
</organism>
<feature type="compositionally biased region" description="Polar residues" evidence="1">
    <location>
        <begin position="31"/>
        <end position="44"/>
    </location>
</feature>
<gene>
    <name evidence="3" type="ORF">ALO_08103</name>
</gene>
<feature type="chain" id="PRO_5039513802" evidence="2">
    <location>
        <begin position="22"/>
        <end position="213"/>
    </location>
</feature>
<accession>F7NHS3</accession>
<comment type="caution">
    <text evidence="3">The sequence shown here is derived from an EMBL/GenBank/DDBJ whole genome shotgun (WGS) entry which is preliminary data.</text>
</comment>
<reference evidence="3 4" key="1">
    <citation type="journal article" date="2011" name="EMBO J.">
        <title>Structural diversity of bacterial flagellar motors.</title>
        <authorList>
            <person name="Chen S."/>
            <person name="Beeby M."/>
            <person name="Murphy G.E."/>
            <person name="Leadbetter J.R."/>
            <person name="Hendrixson D.R."/>
            <person name="Briegel A."/>
            <person name="Li Z."/>
            <person name="Shi J."/>
            <person name="Tocheva E.I."/>
            <person name="Muller A."/>
            <person name="Dobro M.J."/>
            <person name="Jensen G.J."/>
        </authorList>
    </citation>
    <scope>NUCLEOTIDE SEQUENCE [LARGE SCALE GENOMIC DNA]</scope>
    <source>
        <strain evidence="3 4">DSM 6540</strain>
    </source>
</reference>
<evidence type="ECO:0000313" key="4">
    <source>
        <dbReference type="Proteomes" id="UP000003240"/>
    </source>
</evidence>
<feature type="signal peptide" evidence="2">
    <location>
        <begin position="1"/>
        <end position="21"/>
    </location>
</feature>
<dbReference type="Proteomes" id="UP000003240">
    <property type="component" value="Unassembled WGS sequence"/>
</dbReference>
<evidence type="ECO:0000256" key="1">
    <source>
        <dbReference type="SAM" id="MobiDB-lite"/>
    </source>
</evidence>
<dbReference type="EMBL" id="AFGF01000056">
    <property type="protein sequence ID" value="EGO64448.1"/>
    <property type="molecule type" value="Genomic_DNA"/>
</dbReference>
<evidence type="ECO:0000256" key="2">
    <source>
        <dbReference type="SAM" id="SignalP"/>
    </source>
</evidence>
<name>F7NHS3_9FIRM</name>
<dbReference type="AlphaFoldDB" id="F7NHS3"/>
<keyword evidence="4" id="KW-1185">Reference proteome</keyword>
<proteinExistence type="predicted"/>
<protein>
    <submittedName>
        <fullName evidence="3">Uncharacterized protein</fullName>
    </submittedName>
</protein>
<dbReference type="STRING" id="1009370.ALO_08103"/>